<evidence type="ECO:0000256" key="1">
    <source>
        <dbReference type="SAM" id="Phobius"/>
    </source>
</evidence>
<dbReference type="RefSeq" id="WP_114498600.1">
    <property type="nucleotide sequence ID" value="NZ_QPJW01000014.1"/>
</dbReference>
<dbReference type="Proteomes" id="UP000253090">
    <property type="component" value="Unassembled WGS sequence"/>
</dbReference>
<keyword evidence="3" id="KW-1185">Reference proteome</keyword>
<name>A0A369B1Z9_9BACL</name>
<reference evidence="2 3" key="1">
    <citation type="submission" date="2018-07" db="EMBL/GenBank/DDBJ databases">
        <title>Genomic Encyclopedia of Type Strains, Phase III (KMG-III): the genomes of soil and plant-associated and newly described type strains.</title>
        <authorList>
            <person name="Whitman W."/>
        </authorList>
    </citation>
    <scope>NUCLEOTIDE SEQUENCE [LARGE SCALE GENOMIC DNA]</scope>
    <source>
        <strain evidence="2 3">CECT 8333</strain>
    </source>
</reference>
<organism evidence="2 3">
    <name type="scientific">Fontibacillus phaseoli</name>
    <dbReference type="NCBI Taxonomy" id="1416533"/>
    <lineage>
        <taxon>Bacteria</taxon>
        <taxon>Bacillati</taxon>
        <taxon>Bacillota</taxon>
        <taxon>Bacilli</taxon>
        <taxon>Bacillales</taxon>
        <taxon>Paenibacillaceae</taxon>
        <taxon>Fontibacillus</taxon>
    </lineage>
</organism>
<dbReference type="InterPro" id="IPR027981">
    <property type="entry name" value="DUF4446"/>
</dbReference>
<sequence length="166" mass="18553">MQEWNELILDQLVWIIGGLAVLVFWLLIWNFVQGGRLRKLRKKYELMMAGTGVDDLEGLLIDLKNGQGKIEDIQSEQQQQIAKIKALLPKQKAKVGIKRYNAFGERGNELSFSVAFVDDQKDGVVITGLYSRDGSYVYAKSLIRGESTHALSPEEIEAISLAGLGE</sequence>
<dbReference type="AlphaFoldDB" id="A0A369B1Z9"/>
<dbReference type="OrthoDB" id="5244042at2"/>
<evidence type="ECO:0000313" key="2">
    <source>
        <dbReference type="EMBL" id="RCX15579.1"/>
    </source>
</evidence>
<dbReference type="Pfam" id="PF14584">
    <property type="entry name" value="DUF4446"/>
    <property type="match status" value="1"/>
</dbReference>
<evidence type="ECO:0000313" key="3">
    <source>
        <dbReference type="Proteomes" id="UP000253090"/>
    </source>
</evidence>
<accession>A0A369B1Z9</accession>
<gene>
    <name evidence="2" type="ORF">DFP94_11426</name>
</gene>
<keyword evidence="1" id="KW-1133">Transmembrane helix</keyword>
<proteinExistence type="predicted"/>
<dbReference type="EMBL" id="QPJW01000014">
    <property type="protein sequence ID" value="RCX15579.1"/>
    <property type="molecule type" value="Genomic_DNA"/>
</dbReference>
<keyword evidence="1" id="KW-0472">Membrane</keyword>
<comment type="caution">
    <text evidence="2">The sequence shown here is derived from an EMBL/GenBank/DDBJ whole genome shotgun (WGS) entry which is preliminary data.</text>
</comment>
<keyword evidence="1" id="KW-0812">Transmembrane</keyword>
<protein>
    <submittedName>
        <fullName evidence="2">Uncharacterized protein DUF4446</fullName>
    </submittedName>
</protein>
<feature type="transmembrane region" description="Helical" evidence="1">
    <location>
        <begin position="12"/>
        <end position="32"/>
    </location>
</feature>